<dbReference type="Pfam" id="PF08242">
    <property type="entry name" value="Methyltransf_12"/>
    <property type="match status" value="1"/>
</dbReference>
<dbReference type="Gene3D" id="3.40.50.150">
    <property type="entry name" value="Vaccinia Virus protein VP39"/>
    <property type="match status" value="1"/>
</dbReference>
<dbReference type="AlphaFoldDB" id="A0A2H1JEI8"/>
<keyword evidence="2" id="KW-0808">Transferase</keyword>
<dbReference type="InterPro" id="IPR013217">
    <property type="entry name" value="Methyltransf_12"/>
</dbReference>
<dbReference type="GO" id="GO:0008168">
    <property type="term" value="F:methyltransferase activity"/>
    <property type="evidence" value="ECO:0007669"/>
    <property type="project" value="UniProtKB-KW"/>
</dbReference>
<protein>
    <submittedName>
        <fullName evidence="2">Methyltransferase domain-containing protein</fullName>
    </submittedName>
</protein>
<evidence type="ECO:0000313" key="2">
    <source>
        <dbReference type="EMBL" id="SMX85859.1"/>
    </source>
</evidence>
<name>A0A2H1JEI8_BRELN</name>
<keyword evidence="2" id="KW-0489">Methyltransferase</keyword>
<feature type="domain" description="Methyltransferase type 12" evidence="1">
    <location>
        <begin position="183"/>
        <end position="284"/>
    </location>
</feature>
<proteinExistence type="predicted"/>
<gene>
    <name evidence="2" type="ORF">BLIN9172_02066</name>
</gene>
<evidence type="ECO:0000313" key="3">
    <source>
        <dbReference type="Proteomes" id="UP000234641"/>
    </source>
</evidence>
<reference evidence="2 3" key="1">
    <citation type="submission" date="2017-03" db="EMBL/GenBank/DDBJ databases">
        <authorList>
            <person name="Afonso C.L."/>
            <person name="Miller P.J."/>
            <person name="Scott M.A."/>
            <person name="Spackman E."/>
            <person name="Goraichik I."/>
            <person name="Dimitrov K.M."/>
            <person name="Suarez D.L."/>
            <person name="Swayne D.E."/>
        </authorList>
    </citation>
    <scope>NUCLEOTIDE SEQUENCE [LARGE SCALE GENOMIC DNA]</scope>
    <source>
        <strain evidence="2 3">ATCC 9172</strain>
    </source>
</reference>
<dbReference type="GO" id="GO:0032259">
    <property type="term" value="P:methylation"/>
    <property type="evidence" value="ECO:0007669"/>
    <property type="project" value="UniProtKB-KW"/>
</dbReference>
<organism evidence="2 3">
    <name type="scientific">Brevibacterium linens ATCC 9172</name>
    <dbReference type="NCBI Taxonomy" id="1255617"/>
    <lineage>
        <taxon>Bacteria</taxon>
        <taxon>Bacillati</taxon>
        <taxon>Actinomycetota</taxon>
        <taxon>Actinomycetes</taxon>
        <taxon>Micrococcales</taxon>
        <taxon>Brevibacteriaceae</taxon>
        <taxon>Brevibacterium</taxon>
    </lineage>
</organism>
<dbReference type="SUPFAM" id="SSF53335">
    <property type="entry name" value="S-adenosyl-L-methionine-dependent methyltransferases"/>
    <property type="match status" value="1"/>
</dbReference>
<accession>A0A2H1JEI8</accession>
<dbReference type="EMBL" id="FXYY01000011">
    <property type="protein sequence ID" value="SMX85859.1"/>
    <property type="molecule type" value="Genomic_DNA"/>
</dbReference>
<sequence length="375" mass="40558">MIEHRDAPPQHSTSAENREIRLDRARDEAALASMACMVSELGTAAPEQFAAADGIAAEHRSVAARWISELIAAGFLSDDASQWRITPPSRGDVDALWSQALDLTADQPTGTALTQFFASCWRHLPELLAGEITVHSLLFDGDDITAEIYQSNTASQHVNAETASAVRRRCLQILDEARTPAILEIGAGVGGTTDIILDAVDDLPLTYHFTDIGHAFTHEALSRCAGRSGFTSGVLDINAPLSELQAQLPGLVGDIDIVIAANVMHNARNVQSALSAITELVRTDAEFALIETGTEHLPLLISMRFLMSPPPPGPGIGGDRAETGRILLTAHEWSQALEATGWTVLEVWPGPGSDHPIARYDQHMWHTRRRQEPAQ</sequence>
<dbReference type="Proteomes" id="UP000234641">
    <property type="component" value="Unassembled WGS sequence"/>
</dbReference>
<evidence type="ECO:0000259" key="1">
    <source>
        <dbReference type="Pfam" id="PF08242"/>
    </source>
</evidence>
<dbReference type="InterPro" id="IPR029063">
    <property type="entry name" value="SAM-dependent_MTases_sf"/>
</dbReference>